<organism evidence="1 2">
    <name type="scientific">Vibrio cholerae</name>
    <dbReference type="NCBI Taxonomy" id="666"/>
    <lineage>
        <taxon>Bacteria</taxon>
        <taxon>Pseudomonadati</taxon>
        <taxon>Pseudomonadota</taxon>
        <taxon>Gammaproteobacteria</taxon>
        <taxon>Vibrionales</taxon>
        <taxon>Vibrionaceae</taxon>
        <taxon>Vibrio</taxon>
    </lineage>
</organism>
<reference evidence="1 2" key="1">
    <citation type="submission" date="2015-07" db="EMBL/GenBank/DDBJ databases">
        <authorList>
            <consortium name="Pathogen Informatics"/>
        </authorList>
    </citation>
    <scope>NUCLEOTIDE SEQUENCE [LARGE SCALE GENOMIC DNA]</scope>
    <source>
        <strain evidence="1 2">A51</strain>
    </source>
</reference>
<evidence type="ECO:0000313" key="1">
    <source>
        <dbReference type="EMBL" id="CSA57104.1"/>
    </source>
</evidence>
<gene>
    <name evidence="1" type="ORF">ERS013165_01928</name>
</gene>
<dbReference type="Proteomes" id="UP000044806">
    <property type="component" value="Unassembled WGS sequence"/>
</dbReference>
<name>A0A655QJV4_VIBCL</name>
<protein>
    <submittedName>
        <fullName evidence="1">Uncharacterized protein</fullName>
    </submittedName>
</protein>
<dbReference type="AlphaFoldDB" id="A0A655QJV4"/>
<dbReference type="EMBL" id="CWOW01000008">
    <property type="protein sequence ID" value="CSA57104.1"/>
    <property type="molecule type" value="Genomic_DNA"/>
</dbReference>
<evidence type="ECO:0000313" key="2">
    <source>
        <dbReference type="Proteomes" id="UP000044806"/>
    </source>
</evidence>
<proteinExistence type="predicted"/>
<sequence length="72" mass="8242">MPVVLQTVSIITHTEAHLRRFTLHANLIHHFDEIGIGSVVINDKARIHCVRLTRKLNIHRRSVPTNVVIGFE</sequence>
<accession>A0A655QJV4</accession>